<accession>K0F1T4</accession>
<dbReference type="GO" id="GO:0016491">
    <property type="term" value="F:oxidoreductase activity"/>
    <property type="evidence" value="ECO:0007669"/>
    <property type="project" value="InterPro"/>
</dbReference>
<evidence type="ECO:0000256" key="1">
    <source>
        <dbReference type="ARBA" id="ARBA00008710"/>
    </source>
</evidence>
<organism evidence="3 4">
    <name type="scientific">Nocardia brasiliensis (strain ATCC 700358 / HUJEG-1)</name>
    <dbReference type="NCBI Taxonomy" id="1133849"/>
    <lineage>
        <taxon>Bacteria</taxon>
        <taxon>Bacillati</taxon>
        <taxon>Actinomycetota</taxon>
        <taxon>Actinomycetes</taxon>
        <taxon>Mycobacteriales</taxon>
        <taxon>Nocardiaceae</taxon>
        <taxon>Nocardia</taxon>
    </lineage>
</organism>
<gene>
    <name evidence="3" type="ORF">O3I_025620</name>
</gene>
<dbReference type="GO" id="GO:0070967">
    <property type="term" value="F:coenzyme F420 binding"/>
    <property type="evidence" value="ECO:0007669"/>
    <property type="project" value="TreeGrafter"/>
</dbReference>
<evidence type="ECO:0000313" key="3">
    <source>
        <dbReference type="EMBL" id="AFU03075.1"/>
    </source>
</evidence>
<dbReference type="NCBIfam" id="TIGR00026">
    <property type="entry name" value="hi_GC_TIGR00026"/>
    <property type="match status" value="1"/>
</dbReference>
<dbReference type="PANTHER" id="PTHR39428">
    <property type="entry name" value="F420H(2)-DEPENDENT QUINONE REDUCTASE RV1261C"/>
    <property type="match status" value="1"/>
</dbReference>
<dbReference type="GO" id="GO:0005886">
    <property type="term" value="C:plasma membrane"/>
    <property type="evidence" value="ECO:0007669"/>
    <property type="project" value="TreeGrafter"/>
</dbReference>
<dbReference type="Gene3D" id="2.30.110.10">
    <property type="entry name" value="Electron Transport, Fmn-binding Protein, Chain A"/>
    <property type="match status" value="1"/>
</dbReference>
<evidence type="ECO:0000313" key="4">
    <source>
        <dbReference type="Proteomes" id="UP000006304"/>
    </source>
</evidence>
<dbReference type="SUPFAM" id="SSF50475">
    <property type="entry name" value="FMN-binding split barrel"/>
    <property type="match status" value="1"/>
</dbReference>
<dbReference type="InterPro" id="IPR012349">
    <property type="entry name" value="Split_barrel_FMN-bd"/>
</dbReference>
<dbReference type="InterPro" id="IPR004378">
    <property type="entry name" value="F420H2_quin_Rdtase"/>
</dbReference>
<dbReference type="PANTHER" id="PTHR39428:SF1">
    <property type="entry name" value="F420H(2)-DEPENDENT QUINONE REDUCTASE RV1261C"/>
    <property type="match status" value="1"/>
</dbReference>
<dbReference type="Proteomes" id="UP000006304">
    <property type="component" value="Chromosome"/>
</dbReference>
<dbReference type="KEGG" id="nbr:O3I_025620"/>
<dbReference type="Pfam" id="PF04075">
    <property type="entry name" value="F420H2_quin_red"/>
    <property type="match status" value="1"/>
</dbReference>
<proteinExistence type="inferred from homology"/>
<keyword evidence="4" id="KW-1185">Reference proteome</keyword>
<comment type="similarity">
    <text evidence="1">Belongs to the F420H(2)-dependent quinone reductase family.</text>
</comment>
<sequence length="155" mass="17127">MHGRCCQDGTDEPEANDVAQNSFNEQVIEEFRANAGKVGGMFEGAHMVLITTTGAKSGRQITSPLVFLPDGERVVLIASNGGADKHPAWYFNLRANPELTVEIGTERYEAKAEEVTGAERDALYARMVEIMPGFGEYQEKTSRRIPVFAVYRKQA</sequence>
<dbReference type="eggNOG" id="COG3945">
    <property type="taxonomic scope" value="Bacteria"/>
</dbReference>
<name>K0F1T4_NOCB7</name>
<comment type="catalytic activity">
    <reaction evidence="2">
        <text>oxidized coenzyme F420-(gamma-L-Glu)(n) + a quinol + H(+) = reduced coenzyme F420-(gamma-L-Glu)(n) + a quinone</text>
        <dbReference type="Rhea" id="RHEA:39663"/>
        <dbReference type="Rhea" id="RHEA-COMP:12939"/>
        <dbReference type="Rhea" id="RHEA-COMP:14378"/>
        <dbReference type="ChEBI" id="CHEBI:15378"/>
        <dbReference type="ChEBI" id="CHEBI:24646"/>
        <dbReference type="ChEBI" id="CHEBI:132124"/>
        <dbReference type="ChEBI" id="CHEBI:133980"/>
        <dbReference type="ChEBI" id="CHEBI:139511"/>
    </reaction>
</comment>
<dbReference type="HOGENOM" id="CLU_114921_2_0_11"/>
<dbReference type="STRING" id="1133849.O3I_025620"/>
<evidence type="ECO:0008006" key="5">
    <source>
        <dbReference type="Google" id="ProtNLM"/>
    </source>
</evidence>
<protein>
    <recommendedName>
        <fullName evidence="5">Deazaflavin-dependent nitroreductase family protein</fullName>
    </recommendedName>
</protein>
<dbReference type="AlphaFoldDB" id="K0F1T4"/>
<evidence type="ECO:0000256" key="2">
    <source>
        <dbReference type="ARBA" id="ARBA00049106"/>
    </source>
</evidence>
<dbReference type="EMBL" id="CP003876">
    <property type="protein sequence ID" value="AFU03075.1"/>
    <property type="molecule type" value="Genomic_DNA"/>
</dbReference>
<reference evidence="3 4" key="1">
    <citation type="journal article" date="2012" name="J. Bacteriol.">
        <title>Complete genome sequence of Nocardia brasiliensis HUJEG-1.</title>
        <authorList>
            <person name="Vera-Cabrera L."/>
            <person name="Ortiz-Lopez R."/>
            <person name="Elizondo-Gonzalez R."/>
            <person name="Perez-Maya A.A."/>
            <person name="Ocampo-Candiani J."/>
        </authorList>
    </citation>
    <scope>NUCLEOTIDE SEQUENCE [LARGE SCALE GENOMIC DNA]</scope>
    <source>
        <strain evidence="4">ATCC 700358</strain>
    </source>
</reference>